<comment type="caution">
    <text evidence="1">The sequence shown here is derived from an EMBL/GenBank/DDBJ whole genome shotgun (WGS) entry which is preliminary data.</text>
</comment>
<proteinExistence type="predicted"/>
<evidence type="ECO:0000313" key="1">
    <source>
        <dbReference type="EMBL" id="KAK7091323.1"/>
    </source>
</evidence>
<name>A0AAN9G0X0_9CAEN</name>
<organism evidence="1 2">
    <name type="scientific">Littorina saxatilis</name>
    <dbReference type="NCBI Taxonomy" id="31220"/>
    <lineage>
        <taxon>Eukaryota</taxon>
        <taxon>Metazoa</taxon>
        <taxon>Spiralia</taxon>
        <taxon>Lophotrochozoa</taxon>
        <taxon>Mollusca</taxon>
        <taxon>Gastropoda</taxon>
        <taxon>Caenogastropoda</taxon>
        <taxon>Littorinimorpha</taxon>
        <taxon>Littorinoidea</taxon>
        <taxon>Littorinidae</taxon>
        <taxon>Littorina</taxon>
    </lineage>
</organism>
<reference evidence="1 2" key="1">
    <citation type="submission" date="2024-02" db="EMBL/GenBank/DDBJ databases">
        <title>Chromosome-scale genome assembly of the rough periwinkle Littorina saxatilis.</title>
        <authorList>
            <person name="De Jode A."/>
            <person name="Faria R."/>
            <person name="Formenti G."/>
            <person name="Sims Y."/>
            <person name="Smith T.P."/>
            <person name="Tracey A."/>
            <person name="Wood J.M.D."/>
            <person name="Zagrodzka Z.B."/>
            <person name="Johannesson K."/>
            <person name="Butlin R.K."/>
            <person name="Leder E.H."/>
        </authorList>
    </citation>
    <scope>NUCLEOTIDE SEQUENCE [LARGE SCALE GENOMIC DNA]</scope>
    <source>
        <strain evidence="1">Snail1</strain>
        <tissue evidence="1">Muscle</tissue>
    </source>
</reference>
<sequence>MHTEPCDCQQERKSCQSRMAVWSSLGPTLSWTGPMQAVKLTGPRRQKSLRFPVRCREPALKIKRET</sequence>
<protein>
    <submittedName>
        <fullName evidence="1">Uncharacterized protein</fullName>
    </submittedName>
</protein>
<dbReference type="EMBL" id="JBAMIC010000022">
    <property type="protein sequence ID" value="KAK7091323.1"/>
    <property type="molecule type" value="Genomic_DNA"/>
</dbReference>
<accession>A0AAN9G0X0</accession>
<dbReference type="Proteomes" id="UP001374579">
    <property type="component" value="Unassembled WGS sequence"/>
</dbReference>
<gene>
    <name evidence="1" type="ORF">V1264_009018</name>
</gene>
<evidence type="ECO:0000313" key="2">
    <source>
        <dbReference type="Proteomes" id="UP001374579"/>
    </source>
</evidence>
<keyword evidence="2" id="KW-1185">Reference proteome</keyword>
<dbReference type="AlphaFoldDB" id="A0AAN9G0X0"/>